<feature type="compositionally biased region" description="Basic residues" evidence="2">
    <location>
        <begin position="821"/>
        <end position="831"/>
    </location>
</feature>
<gene>
    <name evidence="3" type="ORF">DB88DRAFT_498897</name>
</gene>
<evidence type="ECO:0000256" key="1">
    <source>
        <dbReference type="ARBA" id="ARBA00007398"/>
    </source>
</evidence>
<evidence type="ECO:0000313" key="4">
    <source>
        <dbReference type="Proteomes" id="UP001182556"/>
    </source>
</evidence>
<evidence type="ECO:0008006" key="5">
    <source>
        <dbReference type="Google" id="ProtNLM"/>
    </source>
</evidence>
<dbReference type="InterPro" id="IPR026832">
    <property type="entry name" value="Asteroid"/>
</dbReference>
<dbReference type="PANTHER" id="PTHR15665">
    <property type="entry name" value="ASTEROID PROTEIN"/>
    <property type="match status" value="1"/>
</dbReference>
<evidence type="ECO:0000256" key="2">
    <source>
        <dbReference type="SAM" id="MobiDB-lite"/>
    </source>
</evidence>
<dbReference type="Proteomes" id="UP001182556">
    <property type="component" value="Unassembled WGS sequence"/>
</dbReference>
<feature type="region of interest" description="Disordered" evidence="2">
    <location>
        <begin position="223"/>
        <end position="249"/>
    </location>
</feature>
<feature type="region of interest" description="Disordered" evidence="2">
    <location>
        <begin position="501"/>
        <end position="538"/>
    </location>
</feature>
<name>A0AAD9CTL5_PAPLA</name>
<comment type="similarity">
    <text evidence="1">Belongs to the asteroid family.</text>
</comment>
<comment type="caution">
    <text evidence="3">The sequence shown here is derived from an EMBL/GenBank/DDBJ whole genome shotgun (WGS) entry which is preliminary data.</text>
</comment>
<evidence type="ECO:0000313" key="3">
    <source>
        <dbReference type="EMBL" id="KAK1921691.1"/>
    </source>
</evidence>
<dbReference type="InterPro" id="IPR029060">
    <property type="entry name" value="PIN-like_dom_sf"/>
</dbReference>
<dbReference type="SUPFAM" id="SSF88723">
    <property type="entry name" value="PIN domain-like"/>
    <property type="match status" value="1"/>
</dbReference>
<sequence>MGVRGLQAFLKENRQSLCDSVHFPSTREGSSAAPDRTPIVVDAWGIIYQLYLDSLPWCSGGEYLRFYRLVRRLIEAWRKVGLEPTFVFDGSAPSEKHDTLLGRIRQQYKTSLLFHTTSISSRSSPSFSRSSTILPPFTSQTFIHALHSLKVSTYFAPIGEADGICVTLANQLGGYVLGLDSDFLILVSSPNASQVKGYCPLDMFMWIQGATSQTAIDTAASEAPDGWSEWSQAKPRRSPAPTRQSSFLPPAHYTSPTLVLTSISPSALRSRFRLPASVLPLLASLVGNDYTPSHFTETIFENSLSVVQRIEKVARVLRETVFGPAARAGTTAGDQAVDMVQKVIRKLAVRGTVSDSHLQEMVDAIIESTFQYILPSVPDHPSTYPFTQTPRMADWNDQMDEDHLAAIERAKEGYAILQRKGMAPSLTHSYLYPGRVYIWPILEDPSGPSLRASDRLRGVRREAWTVLEQGCGGLCWPEPTEEEVRALREDKELQELLGVVEEIEATTNEDEDAEDDTDASEDDASPASSQTASPSAEVTLVDGISEDGAETENPVDQLRAVRPRVIVEHVRQGSSQRIVETTVPLPPVPAVPPMPPCLGPLETRLERYLETLSSDTPKSSTLPARLHPLIAITRCTILEISDRSGSRPDPKLRGHEVSAILKMGLGMLAGWEKEERTGKFRKDVDEGAWPQLGVRQSSIVAQVGAVMIEGLLLAQSLLLTPEAGHDDPASGPSEEKREEDLDTRLTHLTPFMFFSGVALHHLLSHSDPPSSTGWRWGEPQDELLAQCIEAAMEGLEEAVVGWTNGVEQPAPAPPALAQTKREKKDKKKKKSNAGSASQMAGSRFDLLNSLED</sequence>
<dbReference type="AlphaFoldDB" id="A0AAD9CTL5"/>
<proteinExistence type="inferred from homology"/>
<reference evidence="3" key="1">
    <citation type="submission" date="2023-02" db="EMBL/GenBank/DDBJ databases">
        <title>Identification and recombinant expression of a fungal hydrolase from Papiliotrema laurentii that hydrolyzes apple cutin and clears colloidal polyester polyurethane.</title>
        <authorList>
            <consortium name="DOE Joint Genome Institute"/>
            <person name="Roman V.A."/>
            <person name="Bojanowski C."/>
            <person name="Crable B.R."/>
            <person name="Wagner D.N."/>
            <person name="Hung C.S."/>
            <person name="Nadeau L.J."/>
            <person name="Schratz L."/>
            <person name="Haridas S."/>
            <person name="Pangilinan J."/>
            <person name="Lipzen A."/>
            <person name="Na H."/>
            <person name="Yan M."/>
            <person name="Ng V."/>
            <person name="Grigoriev I.V."/>
            <person name="Spatafora J.W."/>
            <person name="Barlow D."/>
            <person name="Biffinger J."/>
            <person name="Kelley-Loughnane N."/>
            <person name="Varaljay V.A."/>
            <person name="Crookes-Goodson W.J."/>
        </authorList>
    </citation>
    <scope>NUCLEOTIDE SEQUENCE</scope>
    <source>
        <strain evidence="3">5307AH</strain>
    </source>
</reference>
<organism evidence="3 4">
    <name type="scientific">Papiliotrema laurentii</name>
    <name type="common">Cryptococcus laurentii</name>
    <dbReference type="NCBI Taxonomy" id="5418"/>
    <lineage>
        <taxon>Eukaryota</taxon>
        <taxon>Fungi</taxon>
        <taxon>Dikarya</taxon>
        <taxon>Basidiomycota</taxon>
        <taxon>Agaricomycotina</taxon>
        <taxon>Tremellomycetes</taxon>
        <taxon>Tremellales</taxon>
        <taxon>Rhynchogastremaceae</taxon>
        <taxon>Papiliotrema</taxon>
    </lineage>
</organism>
<dbReference type="Gene3D" id="3.40.50.1010">
    <property type="entry name" value="5'-nuclease"/>
    <property type="match status" value="1"/>
</dbReference>
<feature type="compositionally biased region" description="Acidic residues" evidence="2">
    <location>
        <begin position="501"/>
        <end position="524"/>
    </location>
</feature>
<feature type="compositionally biased region" description="Low complexity" evidence="2">
    <location>
        <begin position="525"/>
        <end position="536"/>
    </location>
</feature>
<protein>
    <recommendedName>
        <fullName evidence="5">Asteroid domain-containing protein</fullName>
    </recommendedName>
</protein>
<keyword evidence="4" id="KW-1185">Reference proteome</keyword>
<dbReference type="PANTHER" id="PTHR15665:SF1">
    <property type="entry name" value="PROTEIN ASTEROID HOMOLOG 1"/>
    <property type="match status" value="1"/>
</dbReference>
<dbReference type="EMBL" id="JAODAN010000010">
    <property type="protein sequence ID" value="KAK1921691.1"/>
    <property type="molecule type" value="Genomic_DNA"/>
</dbReference>
<accession>A0AAD9CTL5</accession>
<feature type="region of interest" description="Disordered" evidence="2">
    <location>
        <begin position="805"/>
        <end position="852"/>
    </location>
</feature>